<dbReference type="EMBL" id="WWNR01000009">
    <property type="protein sequence ID" value="MZQ90222.1"/>
    <property type="molecule type" value="Genomic_DNA"/>
</dbReference>
<evidence type="ECO:0000313" key="12">
    <source>
        <dbReference type="Proteomes" id="UP000477083"/>
    </source>
</evidence>
<dbReference type="SUPFAM" id="SSF56317">
    <property type="entry name" value="Carbon-nitrogen hydrolase"/>
    <property type="match status" value="1"/>
</dbReference>
<keyword evidence="6 9" id="KW-1133">Transmembrane helix</keyword>
<dbReference type="PROSITE" id="PS50263">
    <property type="entry name" value="CN_HYDROLASE"/>
    <property type="match status" value="1"/>
</dbReference>
<dbReference type="Pfam" id="PF00795">
    <property type="entry name" value="CN_hydrolase"/>
    <property type="match status" value="1"/>
</dbReference>
<comment type="pathway">
    <text evidence="9">Protein modification; lipoprotein biosynthesis (N-acyl transfer).</text>
</comment>
<dbReference type="InterPro" id="IPR004563">
    <property type="entry name" value="Apolipo_AcylTrfase"/>
</dbReference>
<evidence type="ECO:0000256" key="9">
    <source>
        <dbReference type="HAMAP-Rule" id="MF_01148"/>
    </source>
</evidence>
<dbReference type="GO" id="GO:0016410">
    <property type="term" value="F:N-acyltransferase activity"/>
    <property type="evidence" value="ECO:0007669"/>
    <property type="project" value="UniProtKB-UniRule"/>
</dbReference>
<comment type="subcellular location">
    <subcellularLocation>
        <location evidence="1 9">Cell membrane</location>
        <topology evidence="1 9">Multi-pass membrane protein</topology>
    </subcellularLocation>
</comment>
<organism evidence="11 12">
    <name type="scientific">Frigidibacter albus</name>
    <dbReference type="NCBI Taxonomy" id="1465486"/>
    <lineage>
        <taxon>Bacteria</taxon>
        <taxon>Pseudomonadati</taxon>
        <taxon>Pseudomonadota</taxon>
        <taxon>Alphaproteobacteria</taxon>
        <taxon>Rhodobacterales</taxon>
        <taxon>Paracoccaceae</taxon>
        <taxon>Frigidibacter</taxon>
    </lineage>
</organism>
<evidence type="ECO:0000259" key="10">
    <source>
        <dbReference type="PROSITE" id="PS50263"/>
    </source>
</evidence>
<keyword evidence="8 9" id="KW-0012">Acyltransferase</keyword>
<keyword evidence="7 9" id="KW-0472">Membrane</keyword>
<dbReference type="InterPro" id="IPR036526">
    <property type="entry name" value="C-N_Hydrolase_sf"/>
</dbReference>
<dbReference type="NCBIfam" id="TIGR00546">
    <property type="entry name" value="lnt"/>
    <property type="match status" value="1"/>
</dbReference>
<protein>
    <recommendedName>
        <fullName evidence="9">Apolipoprotein N-acyltransferase</fullName>
        <shortName evidence="9">ALP N-acyltransferase</shortName>
        <ecNumber evidence="9">2.3.1.269</ecNumber>
    </recommendedName>
</protein>
<evidence type="ECO:0000256" key="1">
    <source>
        <dbReference type="ARBA" id="ARBA00004651"/>
    </source>
</evidence>
<dbReference type="GO" id="GO:0005886">
    <property type="term" value="C:plasma membrane"/>
    <property type="evidence" value="ECO:0007669"/>
    <property type="project" value="UniProtKB-SubCell"/>
</dbReference>
<dbReference type="Proteomes" id="UP000477083">
    <property type="component" value="Unassembled WGS sequence"/>
</dbReference>
<keyword evidence="5 9" id="KW-0812">Transmembrane</keyword>
<feature type="transmembrane region" description="Helical" evidence="9">
    <location>
        <begin position="169"/>
        <end position="191"/>
    </location>
</feature>
<evidence type="ECO:0000256" key="5">
    <source>
        <dbReference type="ARBA" id="ARBA00022692"/>
    </source>
</evidence>
<name>A0A6L8VKX6_9RHOB</name>
<feature type="transmembrane region" description="Helical" evidence="9">
    <location>
        <begin position="64"/>
        <end position="84"/>
    </location>
</feature>
<keyword evidence="4 9" id="KW-0808">Transferase</keyword>
<evidence type="ECO:0000256" key="6">
    <source>
        <dbReference type="ARBA" id="ARBA00022989"/>
    </source>
</evidence>
<evidence type="ECO:0000313" key="11">
    <source>
        <dbReference type="EMBL" id="MZQ90222.1"/>
    </source>
</evidence>
<sequence length="510" mass="53847">MRAGGGRPGLWSRLRPSWRDRGALALLGALIAAGQAPLGAWWLALPVLALLIRWLAREPHPRRAAVMALFAGAGHFAAALFWIVEPFLVDVARHGWMAPFALILISFGMALFWAGAAAFAAWAGQTPARRALALAVALAAADALRSYVLTGFPWALLGHVWIGRPVAQAAAYIGPLGLGLLTTLAAALAALAPRRGSAAALALLAAVWAGGVWRLAQPDPAPVMIEGRPFQIRLAQPNAAQDLKWQPGMQEMFFERMLAQTAAAPAPGMPSPDLILWPETAVPWLLNDPGIVLEMISQAAGGTPVALGIQRSEGLRYYNSLAVIGPGGTVGEVYDKHHLVPFGEYMPAGDLLGSLGITAFAARQGNGYSAGPGPALLDLGPLGRVLPLICYEAVFPQDLNAAPGRADWILQATNDAWFGALSGPYQHLAQARLRALEQGLPLVRVANTGVSAVIDAKGRVLASLPLNTDGFLDAPLPAAYPPTPYARSGDWPMLVLLSLLLLGLVTTRRR</sequence>
<accession>A0A6L8VKX6</accession>
<feature type="transmembrane region" description="Helical" evidence="9">
    <location>
        <begin position="132"/>
        <end position="157"/>
    </location>
</feature>
<keyword evidence="11" id="KW-0449">Lipoprotein</keyword>
<keyword evidence="12" id="KW-1185">Reference proteome</keyword>
<evidence type="ECO:0000256" key="8">
    <source>
        <dbReference type="ARBA" id="ARBA00023315"/>
    </source>
</evidence>
<evidence type="ECO:0000256" key="2">
    <source>
        <dbReference type="ARBA" id="ARBA00010065"/>
    </source>
</evidence>
<comment type="function">
    <text evidence="9">Catalyzes the phospholipid dependent N-acylation of the N-terminal cysteine of apolipoprotein, the last step in lipoprotein maturation.</text>
</comment>
<dbReference type="EC" id="2.3.1.269" evidence="9"/>
<evidence type="ECO:0000256" key="7">
    <source>
        <dbReference type="ARBA" id="ARBA00023136"/>
    </source>
</evidence>
<dbReference type="GO" id="GO:0042158">
    <property type="term" value="P:lipoprotein biosynthetic process"/>
    <property type="evidence" value="ECO:0007669"/>
    <property type="project" value="UniProtKB-UniRule"/>
</dbReference>
<feature type="domain" description="CN hydrolase" evidence="10">
    <location>
        <begin position="235"/>
        <end position="478"/>
    </location>
</feature>
<dbReference type="AlphaFoldDB" id="A0A6L8VKX6"/>
<dbReference type="InterPro" id="IPR003010">
    <property type="entry name" value="C-N_Hydrolase"/>
</dbReference>
<dbReference type="HAMAP" id="MF_01148">
    <property type="entry name" value="Lnt"/>
    <property type="match status" value="1"/>
</dbReference>
<dbReference type="UniPathway" id="UPA00666"/>
<evidence type="ECO:0000256" key="4">
    <source>
        <dbReference type="ARBA" id="ARBA00022679"/>
    </source>
</evidence>
<comment type="similarity">
    <text evidence="2 9">Belongs to the CN hydrolase family. Apolipoprotein N-acyltransferase subfamily.</text>
</comment>
<feature type="transmembrane region" description="Helical" evidence="9">
    <location>
        <begin position="23"/>
        <end position="52"/>
    </location>
</feature>
<evidence type="ECO:0000256" key="3">
    <source>
        <dbReference type="ARBA" id="ARBA00022475"/>
    </source>
</evidence>
<comment type="caution">
    <text evidence="11">The sequence shown here is derived from an EMBL/GenBank/DDBJ whole genome shotgun (WGS) entry which is preliminary data.</text>
</comment>
<dbReference type="Gene3D" id="3.60.110.10">
    <property type="entry name" value="Carbon-nitrogen hydrolase"/>
    <property type="match status" value="1"/>
</dbReference>
<feature type="transmembrane region" description="Helical" evidence="9">
    <location>
        <begin position="96"/>
        <end position="120"/>
    </location>
</feature>
<dbReference type="PANTHER" id="PTHR38686">
    <property type="entry name" value="APOLIPOPROTEIN N-ACYLTRANSFERASE"/>
    <property type="match status" value="1"/>
</dbReference>
<dbReference type="OrthoDB" id="9804277at2"/>
<gene>
    <name evidence="9 11" type="primary">lnt</name>
    <name evidence="11" type="ORF">GS660_14095</name>
</gene>
<dbReference type="Pfam" id="PF20154">
    <property type="entry name" value="LNT_N"/>
    <property type="match status" value="1"/>
</dbReference>
<keyword evidence="3 9" id="KW-1003">Cell membrane</keyword>
<reference evidence="11 12" key="1">
    <citation type="submission" date="2020-01" db="EMBL/GenBank/DDBJ databases">
        <title>Frigidibacter albus SP32T (=CGMCC 1.13995T).</title>
        <authorList>
            <person name="Liao X."/>
        </authorList>
    </citation>
    <scope>NUCLEOTIDE SEQUENCE [LARGE SCALE GENOMIC DNA]</scope>
    <source>
        <strain evidence="11 12">SP32</strain>
    </source>
</reference>
<dbReference type="CDD" id="cd07571">
    <property type="entry name" value="ALP_N-acyl_transferase"/>
    <property type="match status" value="1"/>
</dbReference>
<comment type="catalytic activity">
    <reaction evidence="9">
        <text>N-terminal S-1,2-diacyl-sn-glyceryl-L-cysteinyl-[lipoprotein] + a glycerophospholipid = N-acyl-S-1,2-diacyl-sn-glyceryl-L-cysteinyl-[lipoprotein] + a 2-acyl-sn-glycero-3-phospholipid + H(+)</text>
        <dbReference type="Rhea" id="RHEA:48228"/>
        <dbReference type="Rhea" id="RHEA-COMP:14681"/>
        <dbReference type="Rhea" id="RHEA-COMP:14684"/>
        <dbReference type="ChEBI" id="CHEBI:15378"/>
        <dbReference type="ChEBI" id="CHEBI:136912"/>
        <dbReference type="ChEBI" id="CHEBI:140656"/>
        <dbReference type="ChEBI" id="CHEBI:140657"/>
        <dbReference type="ChEBI" id="CHEBI:140660"/>
        <dbReference type="EC" id="2.3.1.269"/>
    </reaction>
</comment>
<dbReference type="InterPro" id="IPR045378">
    <property type="entry name" value="LNT_N"/>
</dbReference>
<proteinExistence type="inferred from homology"/>
<feature type="transmembrane region" description="Helical" evidence="9">
    <location>
        <begin position="198"/>
        <end position="216"/>
    </location>
</feature>
<dbReference type="PANTHER" id="PTHR38686:SF1">
    <property type="entry name" value="APOLIPOPROTEIN N-ACYLTRANSFERASE"/>
    <property type="match status" value="1"/>
</dbReference>